<sequence>MHEDRKRRRGKLRTAVHFKAPRRARFSRFPLFPRLNPMPAAPTDAHAALPIALRDLIRLHAPQATLLAAIGQRILNIQAEGAPTEEAQLVPPDDWLEHGDLAWITRDGALLGLLWSDGAPVPDGAVQVLTLLLSAASAEGASREADMLITQLPAATAWLSAELEFRQVSRTFLELFGLTGADVLGRTVHEVFPDHAALAQQLDSAAAGRAVQLGDERVPSLPGHSGERWLRGSARPYFGGAAAGVLWTVQDVSTEHTQTTQFAALLGTDLPLALLGPGGAVQGASRGMRQLLGEPEDLAEAQAHPQRPLHEWPCWAPAGARLLQDLIQSAEAGRPSPVPSEIALARGGQLPLLVRRSDTVPGLLLAEGVRPAAVSEDNGAARLLHLSGAATILLDPQGRVQLISEPAARLLGFDPHNIALTGLPLPRLHQQLGIKLHTPQGNPLTVPPLSALTLPHNGEVLAVLPGGVTRHLEISLSALPGSGQSTGSSAASPGRSAAPELLLSLRDVTTLRRAQAKLRHDASHDGLTGLLNRSGLRAALGQATAAQTGGMVACLDIDGFGGLNAALSRTAGDLLLIQVAARLNDLAELEGGQAARLADDTFAVYLPQLGAAVGGQKLQAALREPLRTGKRLVPVTFSLGAAPLLAAAPEQALADAEVALQHARRQGRGQLTVFEPDMRAEEAQTFELEDQLRAVLDRGLQHEQFSLLYQPAVSLKDGRVLGAEALLRWTHPELGNVSPARFLPLAQRSDLITSIGEWVVREAVQGRTQLRDATGQRNWRTSVNLSLEELRREGAIERLLPLITRPSALDIEVSASSLLDHSEETLGLLDALRARGARLIVDDFGDGASSLTALTQFPLYGVKLHPTLTTRLPGDQKSLKLVQGTVSLAHSLGLTVTAVGVETYAQLDMLRDLGCDAAQGYALTPPLSAGDLVTWVQGR</sequence>
<dbReference type="EMBL" id="AE000513">
    <property type="protein sequence ID" value="AAF10326.1"/>
    <property type="molecule type" value="Genomic_DNA"/>
</dbReference>
<feature type="domain" description="GGDEF" evidence="2">
    <location>
        <begin position="548"/>
        <end position="676"/>
    </location>
</feature>
<accession>Q9RWB9</accession>
<evidence type="ECO:0000313" key="3">
    <source>
        <dbReference type="EMBL" id="AAF10326.1"/>
    </source>
</evidence>
<dbReference type="GO" id="GO:0071111">
    <property type="term" value="F:cyclic-guanylate-specific phosphodiesterase activity"/>
    <property type="evidence" value="ECO:0000318"/>
    <property type="project" value="GO_Central"/>
</dbReference>
<dbReference type="InterPro" id="IPR000160">
    <property type="entry name" value="GGDEF_dom"/>
</dbReference>
<dbReference type="Proteomes" id="UP000002524">
    <property type="component" value="Chromosome 1"/>
</dbReference>
<organism evidence="3 4">
    <name type="scientific">Deinococcus radiodurans (strain ATCC 13939 / DSM 20539 / JCM 16871 / CCUG 27074 / LMG 4051 / NBRC 15346 / NCIMB 9279 / VKM B-1422 / R1)</name>
    <dbReference type="NCBI Taxonomy" id="243230"/>
    <lineage>
        <taxon>Bacteria</taxon>
        <taxon>Thermotogati</taxon>
        <taxon>Deinococcota</taxon>
        <taxon>Deinococci</taxon>
        <taxon>Deinococcales</taxon>
        <taxon>Deinococcaceae</taxon>
        <taxon>Deinococcus</taxon>
    </lineage>
</organism>
<dbReference type="InParanoid" id="Q9RWB9"/>
<dbReference type="PATRIC" id="fig|243230.17.peg.929"/>
<name>Q9RWB9_DEIRA</name>
<dbReference type="InterPro" id="IPR050706">
    <property type="entry name" value="Cyclic-di-GMP_PDE-like"/>
</dbReference>
<dbReference type="PROSITE" id="PS50883">
    <property type="entry name" value="EAL"/>
    <property type="match status" value="1"/>
</dbReference>
<gene>
    <name evidence="3" type="ordered locus">DR_0750</name>
</gene>
<dbReference type="Pfam" id="PF00563">
    <property type="entry name" value="EAL"/>
    <property type="match status" value="1"/>
</dbReference>
<dbReference type="PROSITE" id="PS50887">
    <property type="entry name" value="GGDEF"/>
    <property type="match status" value="1"/>
</dbReference>
<dbReference type="SUPFAM" id="SSF55073">
    <property type="entry name" value="Nucleotide cyclase"/>
    <property type="match status" value="1"/>
</dbReference>
<dbReference type="STRING" id="243230.DR_0750"/>
<dbReference type="InterPro" id="IPR013656">
    <property type="entry name" value="PAS_4"/>
</dbReference>
<evidence type="ECO:0000259" key="2">
    <source>
        <dbReference type="PROSITE" id="PS50887"/>
    </source>
</evidence>
<dbReference type="PANTHER" id="PTHR33121">
    <property type="entry name" value="CYCLIC DI-GMP PHOSPHODIESTERASE PDEF"/>
    <property type="match status" value="1"/>
</dbReference>
<dbReference type="PANTHER" id="PTHR33121:SF70">
    <property type="entry name" value="SIGNALING PROTEIN YKOW"/>
    <property type="match status" value="1"/>
</dbReference>
<dbReference type="SUPFAM" id="SSF141868">
    <property type="entry name" value="EAL domain-like"/>
    <property type="match status" value="1"/>
</dbReference>
<feature type="domain" description="EAL" evidence="1">
    <location>
        <begin position="685"/>
        <end position="939"/>
    </location>
</feature>
<evidence type="ECO:0000259" key="1">
    <source>
        <dbReference type="PROSITE" id="PS50883"/>
    </source>
</evidence>
<dbReference type="InterPro" id="IPR035965">
    <property type="entry name" value="PAS-like_dom_sf"/>
</dbReference>
<dbReference type="AlphaFoldDB" id="Q9RWB9"/>
<dbReference type="InterPro" id="IPR035919">
    <property type="entry name" value="EAL_sf"/>
</dbReference>
<dbReference type="CDD" id="cd00130">
    <property type="entry name" value="PAS"/>
    <property type="match status" value="1"/>
</dbReference>
<dbReference type="NCBIfam" id="TIGR00229">
    <property type="entry name" value="sensory_box"/>
    <property type="match status" value="1"/>
</dbReference>
<dbReference type="InterPro" id="IPR000014">
    <property type="entry name" value="PAS"/>
</dbReference>
<dbReference type="SMART" id="SM00052">
    <property type="entry name" value="EAL"/>
    <property type="match status" value="1"/>
</dbReference>
<dbReference type="CDD" id="cd01949">
    <property type="entry name" value="GGDEF"/>
    <property type="match status" value="1"/>
</dbReference>
<reference evidence="3 4" key="1">
    <citation type="journal article" date="1999" name="Science">
        <title>Genome sequence of the radioresistant bacterium Deinococcus radiodurans R1.</title>
        <authorList>
            <person name="White O."/>
            <person name="Eisen J.A."/>
            <person name="Heidelberg J.F."/>
            <person name="Hickey E.K."/>
            <person name="Peterson J.D."/>
            <person name="Dodson R.J."/>
            <person name="Haft D.H."/>
            <person name="Gwinn M.L."/>
            <person name="Nelson W.C."/>
            <person name="Richardson D.L."/>
            <person name="Moffat K.S."/>
            <person name="Qin H."/>
            <person name="Jiang L."/>
            <person name="Pamphile W."/>
            <person name="Crosby M."/>
            <person name="Shen M."/>
            <person name="Vamathevan J.J."/>
            <person name="Lam P."/>
            <person name="McDonald L."/>
            <person name="Utterback T."/>
            <person name="Zalewski C."/>
            <person name="Makarova K.S."/>
            <person name="Aravind L."/>
            <person name="Daly M.J."/>
            <person name="Minton K.W."/>
            <person name="Fleischmann R.D."/>
            <person name="Ketchum K.A."/>
            <person name="Nelson K.E."/>
            <person name="Salzberg S."/>
            <person name="Smith H.O."/>
            <person name="Venter J.C."/>
            <person name="Fraser C.M."/>
        </authorList>
    </citation>
    <scope>NUCLEOTIDE SEQUENCE [LARGE SCALE GENOMIC DNA]</scope>
    <source>
        <strain evidence="4">ATCC 13939 / DSM 20539 / JCM 16871 / LMG 4051 / NBRC 15346 / NCIMB 9279 / R1 / VKM B-1422</strain>
    </source>
</reference>
<dbReference type="Gene3D" id="3.20.20.450">
    <property type="entry name" value="EAL domain"/>
    <property type="match status" value="1"/>
</dbReference>
<dbReference type="InterPro" id="IPR001633">
    <property type="entry name" value="EAL_dom"/>
</dbReference>
<dbReference type="CDD" id="cd01948">
    <property type="entry name" value="EAL"/>
    <property type="match status" value="1"/>
</dbReference>
<dbReference type="InterPro" id="IPR043128">
    <property type="entry name" value="Rev_trsase/Diguanyl_cyclase"/>
</dbReference>
<evidence type="ECO:0000313" key="4">
    <source>
        <dbReference type="Proteomes" id="UP000002524"/>
    </source>
</evidence>
<dbReference type="GO" id="GO:0005886">
    <property type="term" value="C:plasma membrane"/>
    <property type="evidence" value="ECO:0000318"/>
    <property type="project" value="GO_Central"/>
</dbReference>
<proteinExistence type="predicted"/>
<keyword evidence="4" id="KW-1185">Reference proteome</keyword>
<dbReference type="eggNOG" id="COG2200">
    <property type="taxonomic scope" value="Bacteria"/>
</dbReference>
<dbReference type="Pfam" id="PF00990">
    <property type="entry name" value="GGDEF"/>
    <property type="match status" value="1"/>
</dbReference>
<dbReference type="Gene3D" id="3.30.450.20">
    <property type="entry name" value="PAS domain"/>
    <property type="match status" value="2"/>
</dbReference>
<dbReference type="PaxDb" id="243230-DR_0750"/>
<dbReference type="EnsemblBacteria" id="AAF10326">
    <property type="protein sequence ID" value="AAF10326"/>
    <property type="gene ID" value="DR_0750"/>
</dbReference>
<dbReference type="eggNOG" id="COG2199">
    <property type="taxonomic scope" value="Bacteria"/>
</dbReference>
<protein>
    <submittedName>
        <fullName evidence="3">Sensory box/GGDEF family protein</fullName>
    </submittedName>
</protein>
<dbReference type="SUPFAM" id="SSF55785">
    <property type="entry name" value="PYP-like sensor domain (PAS domain)"/>
    <property type="match status" value="1"/>
</dbReference>
<dbReference type="OrthoDB" id="51381at2"/>
<dbReference type="Pfam" id="PF08448">
    <property type="entry name" value="PAS_4"/>
    <property type="match status" value="1"/>
</dbReference>
<dbReference type="HOGENOM" id="CLU_000445_70_20_0"/>
<dbReference type="KEGG" id="dra:DR_0750"/>
<dbReference type="PIR" id="G75481">
    <property type="entry name" value="G75481"/>
</dbReference>
<dbReference type="SMART" id="SM00267">
    <property type="entry name" value="GGDEF"/>
    <property type="match status" value="1"/>
</dbReference>
<dbReference type="InterPro" id="IPR029787">
    <property type="entry name" value="Nucleotide_cyclase"/>
</dbReference>
<dbReference type="Gene3D" id="3.30.70.270">
    <property type="match status" value="1"/>
</dbReference>